<reference evidence="1 2" key="1">
    <citation type="submission" date="2018-11" db="EMBL/GenBank/DDBJ databases">
        <authorList>
            <consortium name="Pathogen Informatics"/>
        </authorList>
    </citation>
    <scope>NUCLEOTIDE SEQUENCE [LARGE SCALE GENOMIC DNA]</scope>
</reference>
<dbReference type="Proteomes" id="UP000270094">
    <property type="component" value="Unassembled WGS sequence"/>
</dbReference>
<protein>
    <submittedName>
        <fullName evidence="1">Uncharacterized protein</fullName>
    </submittedName>
</protein>
<sequence length="85" mass="9094">MSVPSPSCVAQPSSLCFLQGDYVAVDALCNFEKGVKIGVGGGTPSVVGAEHEKISMASSWHVLLVLNPWRPCSPTLVRRHLTLEM</sequence>
<name>A0A3P7J158_STRVU</name>
<organism evidence="1 2">
    <name type="scientific">Strongylus vulgaris</name>
    <name type="common">Blood worm</name>
    <dbReference type="NCBI Taxonomy" id="40348"/>
    <lineage>
        <taxon>Eukaryota</taxon>
        <taxon>Metazoa</taxon>
        <taxon>Ecdysozoa</taxon>
        <taxon>Nematoda</taxon>
        <taxon>Chromadorea</taxon>
        <taxon>Rhabditida</taxon>
        <taxon>Rhabditina</taxon>
        <taxon>Rhabditomorpha</taxon>
        <taxon>Strongyloidea</taxon>
        <taxon>Strongylidae</taxon>
        <taxon>Strongylus</taxon>
    </lineage>
</organism>
<evidence type="ECO:0000313" key="2">
    <source>
        <dbReference type="Proteomes" id="UP000270094"/>
    </source>
</evidence>
<dbReference type="EMBL" id="UYYB01097372">
    <property type="protein sequence ID" value="VDM76626.1"/>
    <property type="molecule type" value="Genomic_DNA"/>
</dbReference>
<gene>
    <name evidence="1" type="ORF">SVUK_LOCUS11624</name>
</gene>
<keyword evidence="2" id="KW-1185">Reference proteome</keyword>
<proteinExistence type="predicted"/>
<dbReference type="AlphaFoldDB" id="A0A3P7J158"/>
<accession>A0A3P7J158</accession>
<evidence type="ECO:0000313" key="1">
    <source>
        <dbReference type="EMBL" id="VDM76626.1"/>
    </source>
</evidence>